<keyword evidence="5" id="KW-1185">Reference proteome</keyword>
<evidence type="ECO:0000256" key="2">
    <source>
        <dbReference type="ARBA" id="ARBA00022695"/>
    </source>
</evidence>
<sequence length="181" mass="20450">MNNLSFLTSVAQNFWFIPMEKVTDFRQFLEGKKVVVTNGCFDLFHFGHLALLNEARRLGDFLWVGINGDRSVKELKGNDRPFFSAWERAAIVGSLKAVDAVTVFSERRATKFLSLVKPVIYVKGADYSSESLYLEEKEVLVECQSQIKFIPLYPGRSTSGIVEMIQKGAMVAEQNKGVKKE</sequence>
<dbReference type="Gene3D" id="3.40.50.620">
    <property type="entry name" value="HUPs"/>
    <property type="match status" value="1"/>
</dbReference>
<name>A0A4Y8PHB3_9BACT</name>
<reference evidence="4 5" key="1">
    <citation type="submission" date="2016-05" db="EMBL/GenBank/DDBJ databases">
        <title>Diversity and Homogeneity among Thermoacidophilic Verrucomicrobia Methanotrophs Linked with Geographical Origin.</title>
        <authorList>
            <person name="Erikstad H.-A."/>
            <person name="Smestad N.B."/>
            <person name="Ceballos R.M."/>
            <person name="Birkeland N.-K."/>
        </authorList>
    </citation>
    <scope>NUCLEOTIDE SEQUENCE [LARGE SCALE GENOMIC DNA]</scope>
    <source>
        <strain evidence="4 5">Phi</strain>
    </source>
</reference>
<evidence type="ECO:0000256" key="1">
    <source>
        <dbReference type="ARBA" id="ARBA00022679"/>
    </source>
</evidence>
<proteinExistence type="predicted"/>
<dbReference type="InterPro" id="IPR004821">
    <property type="entry name" value="Cyt_trans-like"/>
</dbReference>
<dbReference type="PANTHER" id="PTHR43793:SF2">
    <property type="entry name" value="BIFUNCTIONAL PROTEIN HLDE"/>
    <property type="match status" value="1"/>
</dbReference>
<dbReference type="OrthoDB" id="9802794at2"/>
<dbReference type="GO" id="GO:0016779">
    <property type="term" value="F:nucleotidyltransferase activity"/>
    <property type="evidence" value="ECO:0007669"/>
    <property type="project" value="UniProtKB-KW"/>
</dbReference>
<dbReference type="Pfam" id="PF01467">
    <property type="entry name" value="CTP_transf_like"/>
    <property type="match status" value="1"/>
</dbReference>
<evidence type="ECO:0000313" key="4">
    <source>
        <dbReference type="EMBL" id="TFE72931.1"/>
    </source>
</evidence>
<dbReference type="PANTHER" id="PTHR43793">
    <property type="entry name" value="FAD SYNTHASE"/>
    <property type="match status" value="1"/>
</dbReference>
<feature type="domain" description="Cytidyltransferase-like" evidence="3">
    <location>
        <begin position="36"/>
        <end position="159"/>
    </location>
</feature>
<keyword evidence="2" id="KW-0548">Nucleotidyltransferase</keyword>
<organism evidence="4 5">
    <name type="scientific">Methylacidiphilum caldifontis</name>
    <dbReference type="NCBI Taxonomy" id="2795386"/>
    <lineage>
        <taxon>Bacteria</taxon>
        <taxon>Pseudomonadati</taxon>
        <taxon>Verrucomicrobiota</taxon>
        <taxon>Methylacidiphilae</taxon>
        <taxon>Methylacidiphilales</taxon>
        <taxon>Methylacidiphilaceae</taxon>
        <taxon>Methylacidiphilum (ex Ratnadevi et al. 2023)</taxon>
    </lineage>
</organism>
<dbReference type="Proteomes" id="UP000297713">
    <property type="component" value="Unassembled WGS sequence"/>
</dbReference>
<evidence type="ECO:0000259" key="3">
    <source>
        <dbReference type="Pfam" id="PF01467"/>
    </source>
</evidence>
<accession>A0A4Y8PHB3</accession>
<dbReference type="NCBIfam" id="TIGR00125">
    <property type="entry name" value="cyt_tran_rel"/>
    <property type="match status" value="1"/>
</dbReference>
<keyword evidence="1" id="KW-0808">Transferase</keyword>
<evidence type="ECO:0000313" key="5">
    <source>
        <dbReference type="Proteomes" id="UP000297713"/>
    </source>
</evidence>
<dbReference type="AlphaFoldDB" id="A0A4Y8PHB3"/>
<protein>
    <submittedName>
        <fullName evidence="4">ADP-heptose synthase</fullName>
    </submittedName>
</protein>
<dbReference type="SUPFAM" id="SSF52374">
    <property type="entry name" value="Nucleotidylyl transferase"/>
    <property type="match status" value="1"/>
</dbReference>
<dbReference type="EMBL" id="LXQC01000013">
    <property type="protein sequence ID" value="TFE72931.1"/>
    <property type="molecule type" value="Genomic_DNA"/>
</dbReference>
<gene>
    <name evidence="4" type="ORF">A7Q10_03425</name>
</gene>
<dbReference type="RefSeq" id="WP_134438987.1">
    <property type="nucleotide sequence ID" value="NZ_LXQC01000013.1"/>
</dbReference>
<comment type="caution">
    <text evidence="4">The sequence shown here is derived from an EMBL/GenBank/DDBJ whole genome shotgun (WGS) entry which is preliminary data.</text>
</comment>
<dbReference type="InterPro" id="IPR050385">
    <property type="entry name" value="Archaeal_FAD_synthase"/>
</dbReference>
<dbReference type="InterPro" id="IPR014729">
    <property type="entry name" value="Rossmann-like_a/b/a_fold"/>
</dbReference>